<name>A0AC35GZ45_9BILA</name>
<reference evidence="2" key="1">
    <citation type="submission" date="2022-11" db="UniProtKB">
        <authorList>
            <consortium name="WormBaseParasite"/>
        </authorList>
    </citation>
    <scope>IDENTIFICATION</scope>
</reference>
<sequence length="275" mass="31695">MTSTTFDDDTIIDFVKTASRVAFASAAAIGIPGNLFVLFAIIYSRDLRTVSNIFIFNLALADLLFLMGVPILIIQSIKGEWIFGPIVCKLYLASSGVNQFASATFMGVLSFDRYLAVCHAVSSTRIRTKKFAAVLVLISWIIVIIEVAPLIKFSKVVERPNRYNKTTASCTIYWGDMDKFDDQVVKIRRIFTTYSFTFSYLIPLIGVWYFYSKIIILVWLRRSRFWANRHRLRRQTTKILLYKKYFGETQTHLEQALIQAENIEILKVLFIHPFH</sequence>
<evidence type="ECO:0000313" key="2">
    <source>
        <dbReference type="WBParaSite" id="PS1159_v2.g9924.t2"/>
    </source>
</evidence>
<organism evidence="1 2">
    <name type="scientific">Panagrolaimus sp. PS1159</name>
    <dbReference type="NCBI Taxonomy" id="55785"/>
    <lineage>
        <taxon>Eukaryota</taxon>
        <taxon>Metazoa</taxon>
        <taxon>Ecdysozoa</taxon>
        <taxon>Nematoda</taxon>
        <taxon>Chromadorea</taxon>
        <taxon>Rhabditida</taxon>
        <taxon>Tylenchina</taxon>
        <taxon>Panagrolaimomorpha</taxon>
        <taxon>Panagrolaimoidea</taxon>
        <taxon>Panagrolaimidae</taxon>
        <taxon>Panagrolaimus</taxon>
    </lineage>
</organism>
<protein>
    <submittedName>
        <fullName evidence="2">G-protein coupled receptors family 1 profile domain-containing protein</fullName>
    </submittedName>
</protein>
<dbReference type="WBParaSite" id="PS1159_v2.g9924.t2">
    <property type="protein sequence ID" value="PS1159_v2.g9924.t2"/>
    <property type="gene ID" value="PS1159_v2.g9924"/>
</dbReference>
<accession>A0AC35GZ45</accession>
<dbReference type="Proteomes" id="UP000887580">
    <property type="component" value="Unplaced"/>
</dbReference>
<evidence type="ECO:0000313" key="1">
    <source>
        <dbReference type="Proteomes" id="UP000887580"/>
    </source>
</evidence>
<proteinExistence type="predicted"/>